<organism evidence="1 2">
    <name type="scientific">Leptotrombidium deliense</name>
    <dbReference type="NCBI Taxonomy" id="299467"/>
    <lineage>
        <taxon>Eukaryota</taxon>
        <taxon>Metazoa</taxon>
        <taxon>Ecdysozoa</taxon>
        <taxon>Arthropoda</taxon>
        <taxon>Chelicerata</taxon>
        <taxon>Arachnida</taxon>
        <taxon>Acari</taxon>
        <taxon>Acariformes</taxon>
        <taxon>Trombidiformes</taxon>
        <taxon>Prostigmata</taxon>
        <taxon>Anystina</taxon>
        <taxon>Parasitengona</taxon>
        <taxon>Trombiculoidea</taxon>
        <taxon>Trombiculidae</taxon>
        <taxon>Leptotrombidium</taxon>
    </lineage>
</organism>
<keyword evidence="2" id="KW-1185">Reference proteome</keyword>
<dbReference type="Gene3D" id="2.40.10.10">
    <property type="entry name" value="Trypsin-like serine proteases"/>
    <property type="match status" value="1"/>
</dbReference>
<dbReference type="VEuPathDB" id="VectorBase:LDEU013303"/>
<comment type="caution">
    <text evidence="1">The sequence shown here is derived from an EMBL/GenBank/DDBJ whole genome shotgun (WGS) entry which is preliminary data.</text>
</comment>
<dbReference type="InterPro" id="IPR043504">
    <property type="entry name" value="Peptidase_S1_PA_chymotrypsin"/>
</dbReference>
<accession>A0A443RTU2</accession>
<dbReference type="SUPFAM" id="SSF50494">
    <property type="entry name" value="Trypsin-like serine proteases"/>
    <property type="match status" value="1"/>
</dbReference>
<gene>
    <name evidence="1" type="ORF">B4U80_06461</name>
</gene>
<dbReference type="InterPro" id="IPR009003">
    <property type="entry name" value="Peptidase_S1_PA"/>
</dbReference>
<sequence>MFLIGIVSFGEPICGTKRNSVYTKYLAYHEWVKKHSADVIFVIALRINETRYLFCETPVI</sequence>
<protein>
    <recommendedName>
        <fullName evidence="3">Peptidase S1 domain-containing protein</fullName>
    </recommendedName>
</protein>
<dbReference type="EMBL" id="NCKV01035140">
    <property type="protein sequence ID" value="RWS18737.1"/>
    <property type="molecule type" value="Genomic_DNA"/>
</dbReference>
<evidence type="ECO:0008006" key="3">
    <source>
        <dbReference type="Google" id="ProtNLM"/>
    </source>
</evidence>
<evidence type="ECO:0000313" key="2">
    <source>
        <dbReference type="Proteomes" id="UP000288716"/>
    </source>
</evidence>
<dbReference type="Proteomes" id="UP000288716">
    <property type="component" value="Unassembled WGS sequence"/>
</dbReference>
<name>A0A443RTU2_9ACAR</name>
<dbReference type="AlphaFoldDB" id="A0A443RTU2"/>
<proteinExistence type="predicted"/>
<reference evidence="1 2" key="1">
    <citation type="journal article" date="2018" name="Gigascience">
        <title>Genomes of trombidid mites reveal novel predicted allergens and laterally-transferred genes associated with secondary metabolism.</title>
        <authorList>
            <person name="Dong X."/>
            <person name="Chaisiri K."/>
            <person name="Xia D."/>
            <person name="Armstrong S.D."/>
            <person name="Fang Y."/>
            <person name="Donnelly M.J."/>
            <person name="Kadowaki T."/>
            <person name="McGarry J.W."/>
            <person name="Darby A.C."/>
            <person name="Makepeace B.L."/>
        </authorList>
    </citation>
    <scope>NUCLEOTIDE SEQUENCE [LARGE SCALE GENOMIC DNA]</scope>
    <source>
        <strain evidence="1">UoL-UT</strain>
    </source>
</reference>
<evidence type="ECO:0000313" key="1">
    <source>
        <dbReference type="EMBL" id="RWS18737.1"/>
    </source>
</evidence>